<proteinExistence type="inferred from homology"/>
<feature type="region of interest" description="Disordered" evidence="2">
    <location>
        <begin position="189"/>
        <end position="209"/>
    </location>
</feature>
<dbReference type="PRINTS" id="PR01438">
    <property type="entry name" value="UNVRSLSTRESS"/>
</dbReference>
<dbReference type="PANTHER" id="PTHR46268:SF15">
    <property type="entry name" value="UNIVERSAL STRESS PROTEIN HP_0031"/>
    <property type="match status" value="1"/>
</dbReference>
<dbReference type="SUPFAM" id="SSF52402">
    <property type="entry name" value="Adenine nucleotide alpha hydrolases-like"/>
    <property type="match status" value="1"/>
</dbReference>
<name>A0A5D0RLV6_9RHOB</name>
<dbReference type="RefSeq" id="WP_148376843.1">
    <property type="nucleotide sequence ID" value="NZ_VSIY01000004.1"/>
</dbReference>
<dbReference type="PANTHER" id="PTHR46268">
    <property type="entry name" value="STRESS RESPONSE PROTEIN NHAX"/>
    <property type="match status" value="1"/>
</dbReference>
<gene>
    <name evidence="4" type="ORF">FVF75_05035</name>
</gene>
<reference evidence="4 5" key="1">
    <citation type="submission" date="2019-08" db="EMBL/GenBank/DDBJ databases">
        <title>Identification of a novel species of the genus Boseongicola.</title>
        <authorList>
            <person name="Zhang X.-Q."/>
        </authorList>
    </citation>
    <scope>NUCLEOTIDE SEQUENCE [LARGE SCALE GENOMIC DNA]</scope>
    <source>
        <strain evidence="4 5">HY14</strain>
    </source>
</reference>
<accession>A0A5D0RLV6</accession>
<evidence type="ECO:0000256" key="2">
    <source>
        <dbReference type="SAM" id="MobiDB-lite"/>
    </source>
</evidence>
<dbReference type="AlphaFoldDB" id="A0A5D0RLV6"/>
<dbReference type="InterPro" id="IPR006015">
    <property type="entry name" value="Universal_stress_UspA"/>
</dbReference>
<dbReference type="Pfam" id="PF00582">
    <property type="entry name" value="Usp"/>
    <property type="match status" value="1"/>
</dbReference>
<keyword evidence="5" id="KW-1185">Reference proteome</keyword>
<feature type="domain" description="UspA" evidence="3">
    <location>
        <begin position="156"/>
        <end position="278"/>
    </location>
</feature>
<protein>
    <submittedName>
        <fullName evidence="4">Universal stress protein</fullName>
    </submittedName>
</protein>
<comment type="caution">
    <text evidence="4">The sequence shown here is derived from an EMBL/GenBank/DDBJ whole genome shotgun (WGS) entry which is preliminary data.</text>
</comment>
<dbReference type="CDD" id="cd00293">
    <property type="entry name" value="USP-like"/>
    <property type="match status" value="1"/>
</dbReference>
<evidence type="ECO:0000256" key="1">
    <source>
        <dbReference type="ARBA" id="ARBA00008791"/>
    </source>
</evidence>
<comment type="similarity">
    <text evidence="1">Belongs to the universal stress protein A family.</text>
</comment>
<dbReference type="Gene3D" id="3.40.50.12370">
    <property type="match status" value="1"/>
</dbReference>
<organism evidence="4 5">
    <name type="scientific">Maritimibacter fusiformis</name>
    <dbReference type="NCBI Taxonomy" id="2603819"/>
    <lineage>
        <taxon>Bacteria</taxon>
        <taxon>Pseudomonadati</taxon>
        <taxon>Pseudomonadota</taxon>
        <taxon>Alphaproteobacteria</taxon>
        <taxon>Rhodobacterales</taxon>
        <taxon>Roseobacteraceae</taxon>
        <taxon>Maritimibacter</taxon>
    </lineage>
</organism>
<dbReference type="Proteomes" id="UP000322080">
    <property type="component" value="Unassembled WGS sequence"/>
</dbReference>
<dbReference type="InterPro" id="IPR006016">
    <property type="entry name" value="UspA"/>
</dbReference>
<dbReference type="EMBL" id="VSIY01000004">
    <property type="protein sequence ID" value="TYB82099.1"/>
    <property type="molecule type" value="Genomic_DNA"/>
</dbReference>
<evidence type="ECO:0000313" key="4">
    <source>
        <dbReference type="EMBL" id="TYB82099.1"/>
    </source>
</evidence>
<evidence type="ECO:0000259" key="3">
    <source>
        <dbReference type="Pfam" id="PF00582"/>
    </source>
</evidence>
<evidence type="ECO:0000313" key="5">
    <source>
        <dbReference type="Proteomes" id="UP000322080"/>
    </source>
</evidence>
<sequence>MAFRTITTVLTDPKINAASMKAAIEIARREEAHLEVLCLGLDRTQPGFYYAGANAMVVQDNLTQARNDSEQLEATARDMLAGSDFNWSATGLAAQMVALNGLIAHRTRFSDLVVLPRPYGPGRGHDTEAIVEAAMFNGDVPVLIQPDDTEYPDTVRNVLVAWNESAEALRAVKMALPILRRAENVNITIVDPPQHGPERSDPGGGLSQMLSRHGVRAEVSVLSKTMPRICDILTRHARDIDADLLVMGAYGHSRFRESILGGATRNMLELAEIPVFMAH</sequence>